<feature type="transmembrane region" description="Helical" evidence="1">
    <location>
        <begin position="60"/>
        <end position="80"/>
    </location>
</feature>
<evidence type="ECO:0000313" key="3">
    <source>
        <dbReference type="Proteomes" id="UP000774326"/>
    </source>
</evidence>
<protein>
    <submittedName>
        <fullName evidence="2">Uncharacterized protein</fullName>
    </submittedName>
</protein>
<keyword evidence="3" id="KW-1185">Reference proteome</keyword>
<dbReference type="AlphaFoldDB" id="A0A9P8QAP8"/>
<comment type="caution">
    <text evidence="2">The sequence shown here is derived from an EMBL/GenBank/DDBJ whole genome shotgun (WGS) entry which is preliminary data.</text>
</comment>
<accession>A0A9P8QAP8</accession>
<keyword evidence="1" id="KW-0472">Membrane</keyword>
<gene>
    <name evidence="2" type="ORF">WICPIJ_002988</name>
</gene>
<proteinExistence type="predicted"/>
<dbReference type="Proteomes" id="UP000774326">
    <property type="component" value="Unassembled WGS sequence"/>
</dbReference>
<keyword evidence="1" id="KW-0812">Transmembrane</keyword>
<name>A0A9P8QAP8_WICPI</name>
<evidence type="ECO:0000313" key="2">
    <source>
        <dbReference type="EMBL" id="KAH3685989.1"/>
    </source>
</evidence>
<reference evidence="2" key="2">
    <citation type="submission" date="2021-01" db="EMBL/GenBank/DDBJ databases">
        <authorList>
            <person name="Schikora-Tamarit M.A."/>
        </authorList>
    </citation>
    <scope>NUCLEOTIDE SEQUENCE</scope>
    <source>
        <strain evidence="2">CBS2887</strain>
    </source>
</reference>
<reference evidence="2" key="1">
    <citation type="journal article" date="2021" name="Open Biol.">
        <title>Shared evolutionary footprints suggest mitochondrial oxidative damage underlies multiple complex I losses in fungi.</title>
        <authorList>
            <person name="Schikora-Tamarit M.A."/>
            <person name="Marcet-Houben M."/>
            <person name="Nosek J."/>
            <person name="Gabaldon T."/>
        </authorList>
    </citation>
    <scope>NUCLEOTIDE SEQUENCE</scope>
    <source>
        <strain evidence="2">CBS2887</strain>
    </source>
</reference>
<keyword evidence="1" id="KW-1133">Transmembrane helix</keyword>
<sequence>MSLSAPPTAVISNKLFSLCSHSFCWVLVSILEEEAEEESLLFKNWLKLKLFVPVGVDEKLLLLLLLLLWTLEVFGNWLAYCWCLDKLLADLTALKDNNELPSLDEVDIF</sequence>
<dbReference type="EMBL" id="JAEUBG010001689">
    <property type="protein sequence ID" value="KAH3685989.1"/>
    <property type="molecule type" value="Genomic_DNA"/>
</dbReference>
<organism evidence="2 3">
    <name type="scientific">Wickerhamomyces pijperi</name>
    <name type="common">Yeast</name>
    <name type="synonym">Pichia pijperi</name>
    <dbReference type="NCBI Taxonomy" id="599730"/>
    <lineage>
        <taxon>Eukaryota</taxon>
        <taxon>Fungi</taxon>
        <taxon>Dikarya</taxon>
        <taxon>Ascomycota</taxon>
        <taxon>Saccharomycotina</taxon>
        <taxon>Saccharomycetes</taxon>
        <taxon>Phaffomycetales</taxon>
        <taxon>Wickerhamomycetaceae</taxon>
        <taxon>Wickerhamomyces</taxon>
    </lineage>
</organism>
<evidence type="ECO:0000256" key="1">
    <source>
        <dbReference type="SAM" id="Phobius"/>
    </source>
</evidence>